<keyword evidence="2 7" id="KW-0349">Heme</keyword>
<dbReference type="InterPro" id="IPR001128">
    <property type="entry name" value="Cyt_P450"/>
</dbReference>
<accession>A0A517NNW4</accession>
<dbReference type="GO" id="GO:0016705">
    <property type="term" value="F:oxidoreductase activity, acting on paired donors, with incorporation or reduction of molecular oxygen"/>
    <property type="evidence" value="ECO:0007669"/>
    <property type="project" value="InterPro"/>
</dbReference>
<dbReference type="Gene3D" id="1.10.630.10">
    <property type="entry name" value="Cytochrome P450"/>
    <property type="match status" value="1"/>
</dbReference>
<dbReference type="OrthoDB" id="9801155at2"/>
<dbReference type="Proteomes" id="UP000319817">
    <property type="component" value="Chromosome"/>
</dbReference>
<keyword evidence="3 7" id="KW-0479">Metal-binding</keyword>
<dbReference type="RefSeq" id="WP_145416301.1">
    <property type="nucleotide sequence ID" value="NZ_CP036526.1"/>
</dbReference>
<evidence type="ECO:0000256" key="6">
    <source>
        <dbReference type="ARBA" id="ARBA00023033"/>
    </source>
</evidence>
<proteinExistence type="inferred from homology"/>
<evidence type="ECO:0000256" key="7">
    <source>
        <dbReference type="RuleBase" id="RU000461"/>
    </source>
</evidence>
<name>A0A517NNW4_9BACT</name>
<keyword evidence="9" id="KW-1185">Reference proteome</keyword>
<keyword evidence="5 7" id="KW-0408">Iron</keyword>
<dbReference type="InterPro" id="IPR017972">
    <property type="entry name" value="Cyt_P450_CS"/>
</dbReference>
<evidence type="ECO:0000256" key="4">
    <source>
        <dbReference type="ARBA" id="ARBA00023002"/>
    </source>
</evidence>
<evidence type="ECO:0000256" key="5">
    <source>
        <dbReference type="ARBA" id="ARBA00023004"/>
    </source>
</evidence>
<gene>
    <name evidence="8" type="ORF">K239x_07630</name>
</gene>
<protein>
    <submittedName>
        <fullName evidence="8">Cytochrome P450</fullName>
        <ecNumber evidence="8">1.14.-.-</ecNumber>
    </submittedName>
</protein>
<dbReference type="InterPro" id="IPR036396">
    <property type="entry name" value="Cyt_P450_sf"/>
</dbReference>
<keyword evidence="6 7" id="KW-0503">Monooxygenase</keyword>
<dbReference type="EMBL" id="CP036526">
    <property type="protein sequence ID" value="QDT08821.1"/>
    <property type="molecule type" value="Genomic_DNA"/>
</dbReference>
<dbReference type="InterPro" id="IPR002397">
    <property type="entry name" value="Cyt_P450_B"/>
</dbReference>
<dbReference type="PRINTS" id="PR00359">
    <property type="entry name" value="BP450"/>
</dbReference>
<dbReference type="PANTHER" id="PTHR46696:SF1">
    <property type="entry name" value="CYTOCHROME P450 YJIB-RELATED"/>
    <property type="match status" value="1"/>
</dbReference>
<dbReference type="GO" id="GO:0005506">
    <property type="term" value="F:iron ion binding"/>
    <property type="evidence" value="ECO:0007669"/>
    <property type="project" value="InterPro"/>
</dbReference>
<dbReference type="EC" id="1.14.-.-" evidence="8"/>
<dbReference type="GO" id="GO:0004497">
    <property type="term" value="F:monooxygenase activity"/>
    <property type="evidence" value="ECO:0007669"/>
    <property type="project" value="UniProtKB-KW"/>
</dbReference>
<sequence>MDISFKQLTSAEFKADPYSFCRVLRQNAPLVSCKIPVIGKIHFATTYSAVDQLLRDRQRFVLEARNAGVSGFGNFLNWFPRSFRVLAQNMLQKDEPDHRRLRQFAELAFLRKNIDGMRDDVTRLADESIDAFADESRVNLMDNFSRVLPLSVICELLGLPQEDRDKFSQWASSFGNVSFPIGILKMVPSIWKLSRYFRGQFELQRNDPQEGLIGELVIAEQDGSKLSEDELLAMAFVLLMAGHETTTHLISLSVMTLLQREDLRQWWWDHPQSRLQAVDELVRYLSPVQMTKPRYVAADTELDGYSLRRGKKVMGLLASANCDPVKFADAETIDFERHPNQHVGFGGGIHFCLGAQLARIETEIGITRLLERFPNLRLACSPTDLRWRTGTGMRALSELPIELE</sequence>
<dbReference type="PANTHER" id="PTHR46696">
    <property type="entry name" value="P450, PUTATIVE (EUROFUNG)-RELATED"/>
    <property type="match status" value="1"/>
</dbReference>
<dbReference type="FunFam" id="1.10.630.10:FF:000018">
    <property type="entry name" value="Cytochrome P450 monooxygenase"/>
    <property type="match status" value="1"/>
</dbReference>
<evidence type="ECO:0000313" key="9">
    <source>
        <dbReference type="Proteomes" id="UP000319817"/>
    </source>
</evidence>
<evidence type="ECO:0000313" key="8">
    <source>
        <dbReference type="EMBL" id="QDT08821.1"/>
    </source>
</evidence>
<evidence type="ECO:0000256" key="1">
    <source>
        <dbReference type="ARBA" id="ARBA00010617"/>
    </source>
</evidence>
<dbReference type="PROSITE" id="PS00086">
    <property type="entry name" value="CYTOCHROME_P450"/>
    <property type="match status" value="1"/>
</dbReference>
<evidence type="ECO:0000256" key="2">
    <source>
        <dbReference type="ARBA" id="ARBA00022617"/>
    </source>
</evidence>
<comment type="similarity">
    <text evidence="1 7">Belongs to the cytochrome P450 family.</text>
</comment>
<reference evidence="8 9" key="1">
    <citation type="submission" date="2019-02" db="EMBL/GenBank/DDBJ databases">
        <title>Deep-cultivation of Planctomycetes and their phenomic and genomic characterization uncovers novel biology.</title>
        <authorList>
            <person name="Wiegand S."/>
            <person name="Jogler M."/>
            <person name="Boedeker C."/>
            <person name="Pinto D."/>
            <person name="Vollmers J."/>
            <person name="Rivas-Marin E."/>
            <person name="Kohn T."/>
            <person name="Peeters S.H."/>
            <person name="Heuer A."/>
            <person name="Rast P."/>
            <person name="Oberbeckmann S."/>
            <person name="Bunk B."/>
            <person name="Jeske O."/>
            <person name="Meyerdierks A."/>
            <person name="Storesund J.E."/>
            <person name="Kallscheuer N."/>
            <person name="Luecker S."/>
            <person name="Lage O.M."/>
            <person name="Pohl T."/>
            <person name="Merkel B.J."/>
            <person name="Hornburger P."/>
            <person name="Mueller R.-W."/>
            <person name="Bruemmer F."/>
            <person name="Labrenz M."/>
            <person name="Spormann A.M."/>
            <person name="Op den Camp H."/>
            <person name="Overmann J."/>
            <person name="Amann R."/>
            <person name="Jetten M.S.M."/>
            <person name="Mascher T."/>
            <person name="Medema M.H."/>
            <person name="Devos D.P."/>
            <person name="Kaster A.-K."/>
            <person name="Ovreas L."/>
            <person name="Rohde M."/>
            <person name="Galperin M.Y."/>
            <person name="Jogler C."/>
        </authorList>
    </citation>
    <scope>NUCLEOTIDE SEQUENCE [LARGE SCALE GENOMIC DNA]</scope>
    <source>
        <strain evidence="8 9">K23_9</strain>
    </source>
</reference>
<dbReference type="Pfam" id="PF00067">
    <property type="entry name" value="p450"/>
    <property type="match status" value="1"/>
</dbReference>
<keyword evidence="4 7" id="KW-0560">Oxidoreductase</keyword>
<organism evidence="8 9">
    <name type="scientific">Stieleria marina</name>
    <dbReference type="NCBI Taxonomy" id="1930275"/>
    <lineage>
        <taxon>Bacteria</taxon>
        <taxon>Pseudomonadati</taxon>
        <taxon>Planctomycetota</taxon>
        <taxon>Planctomycetia</taxon>
        <taxon>Pirellulales</taxon>
        <taxon>Pirellulaceae</taxon>
        <taxon>Stieleria</taxon>
    </lineage>
</organism>
<dbReference type="GO" id="GO:0020037">
    <property type="term" value="F:heme binding"/>
    <property type="evidence" value="ECO:0007669"/>
    <property type="project" value="InterPro"/>
</dbReference>
<dbReference type="SUPFAM" id="SSF48264">
    <property type="entry name" value="Cytochrome P450"/>
    <property type="match status" value="1"/>
</dbReference>
<evidence type="ECO:0000256" key="3">
    <source>
        <dbReference type="ARBA" id="ARBA00022723"/>
    </source>
</evidence>
<dbReference type="AlphaFoldDB" id="A0A517NNW4"/>